<dbReference type="AlphaFoldDB" id="A0A914PC78"/>
<evidence type="ECO:0000313" key="1">
    <source>
        <dbReference type="Proteomes" id="UP000887578"/>
    </source>
</evidence>
<evidence type="ECO:0000313" key="2">
    <source>
        <dbReference type="WBParaSite" id="PDA_v2.g15767.t1"/>
    </source>
</evidence>
<reference evidence="2" key="1">
    <citation type="submission" date="2022-11" db="UniProtKB">
        <authorList>
            <consortium name="WormBaseParasite"/>
        </authorList>
    </citation>
    <scope>IDENTIFICATION</scope>
</reference>
<accession>A0A914PC78</accession>
<proteinExistence type="predicted"/>
<protein>
    <submittedName>
        <fullName evidence="2">Uncharacterized protein</fullName>
    </submittedName>
</protein>
<keyword evidence="1" id="KW-1185">Reference proteome</keyword>
<sequence length="528" mass="62496">MTNILFVFADNKFHDIILVFNNEIRCKKVFDLIYRKRAFDEISNEIIYQHFLLPIFNNIAKNSNNTVSKVIKKWIDKLDAPDKESYTKMMMDDKVYHGIYSETESNEGDYDVRPRRKRKFSKVLSDGEQDKFIMDDVTEAKKKNEFIKSDYDFKMVNINGKRQLVKRLLLFPSADKRFCYVFRRNPFKPNILYCIGCRKMRTNVCAKIGQNGELLLQAVKHVCSKARFSAENYIDLQIIRKPYYEILENTNTKTGKVLIVFNPNDLNQCHEFGWRNHEKLFLCFGCRAQAKINCASKENETVEVLKMNHECEYHQYDREKYFKFKNFVLSPDFELRTAVKDGIERKHLVIFDKNDKTKCFIYHFHSSAGFFKCFNCIKQKVNVSAKMLQNSDGENYIVLSNIQHICSSEKYFPQKNEGGVILRPPKIRFLEETSTGLPKLFIFDSDDKDLCYIFSPVTSAERNRYICRGCDEFAHKTSKKRTDKSNGAVYVRLFKNENGEYYIQMKDNQKHLCQPRKYEPEKRYIRTL</sequence>
<organism evidence="1 2">
    <name type="scientific">Panagrolaimus davidi</name>
    <dbReference type="NCBI Taxonomy" id="227884"/>
    <lineage>
        <taxon>Eukaryota</taxon>
        <taxon>Metazoa</taxon>
        <taxon>Ecdysozoa</taxon>
        <taxon>Nematoda</taxon>
        <taxon>Chromadorea</taxon>
        <taxon>Rhabditida</taxon>
        <taxon>Tylenchina</taxon>
        <taxon>Panagrolaimomorpha</taxon>
        <taxon>Panagrolaimoidea</taxon>
        <taxon>Panagrolaimidae</taxon>
        <taxon>Panagrolaimus</taxon>
    </lineage>
</organism>
<dbReference type="WBParaSite" id="PDA_v2.g15767.t1">
    <property type="protein sequence ID" value="PDA_v2.g15767.t1"/>
    <property type="gene ID" value="PDA_v2.g15767"/>
</dbReference>
<name>A0A914PC78_9BILA</name>
<dbReference type="Proteomes" id="UP000887578">
    <property type="component" value="Unplaced"/>
</dbReference>